<evidence type="ECO:0000313" key="4">
    <source>
        <dbReference type="Proteomes" id="UP001652582"/>
    </source>
</evidence>
<evidence type="ECO:0000259" key="3">
    <source>
        <dbReference type="PROSITE" id="PS51352"/>
    </source>
</evidence>
<feature type="domain" description="Thioredoxin" evidence="3">
    <location>
        <begin position="525"/>
        <end position="642"/>
    </location>
</feature>
<dbReference type="CDD" id="cd02997">
    <property type="entry name" value="PDI_a_PDIR"/>
    <property type="match status" value="1"/>
</dbReference>
<feature type="chain" id="PRO_5047157635" evidence="2">
    <location>
        <begin position="32"/>
        <end position="647"/>
    </location>
</feature>
<dbReference type="SUPFAM" id="SSF52833">
    <property type="entry name" value="Thioredoxin-like"/>
    <property type="match status" value="5"/>
</dbReference>
<feature type="domain" description="Thioredoxin" evidence="3">
    <location>
        <begin position="267"/>
        <end position="389"/>
    </location>
</feature>
<dbReference type="InterPro" id="IPR046374">
    <property type="entry name" value="PDI_a_PDIR"/>
</dbReference>
<dbReference type="InterPro" id="IPR051063">
    <property type="entry name" value="PDI"/>
</dbReference>
<keyword evidence="4" id="KW-1185">Reference proteome</keyword>
<evidence type="ECO:0000256" key="2">
    <source>
        <dbReference type="SAM" id="SignalP"/>
    </source>
</evidence>
<dbReference type="Pfam" id="PF00085">
    <property type="entry name" value="Thioredoxin"/>
    <property type="match status" value="4"/>
</dbReference>
<protein>
    <submittedName>
        <fullName evidence="5">Protein disulfide-isomerase A5</fullName>
    </submittedName>
</protein>
<evidence type="ECO:0000256" key="1">
    <source>
        <dbReference type="ARBA" id="ARBA00006347"/>
    </source>
</evidence>
<dbReference type="GO" id="GO:0006457">
    <property type="term" value="P:protein folding"/>
    <property type="evidence" value="ECO:0007669"/>
    <property type="project" value="TreeGrafter"/>
</dbReference>
<keyword evidence="2" id="KW-0732">Signal</keyword>
<dbReference type="PANTHER" id="PTHR45672">
    <property type="entry name" value="PROTEIN DISULFIDE-ISOMERASE C17H9.14C-RELATED"/>
    <property type="match status" value="1"/>
</dbReference>
<dbReference type="InterPro" id="IPR013766">
    <property type="entry name" value="Thioredoxin_domain"/>
</dbReference>
<dbReference type="PROSITE" id="PS00194">
    <property type="entry name" value="THIOREDOXIN_1"/>
    <property type="match status" value="4"/>
</dbReference>
<feature type="signal peptide" evidence="2">
    <location>
        <begin position="1"/>
        <end position="31"/>
    </location>
</feature>
<feature type="domain" description="Thioredoxin" evidence="3">
    <location>
        <begin position="390"/>
        <end position="516"/>
    </location>
</feature>
<accession>A0A6J1N0Q7</accession>
<evidence type="ECO:0000313" key="5">
    <source>
        <dbReference type="RefSeq" id="XP_023938732.2"/>
    </source>
</evidence>
<dbReference type="GO" id="GO:0005783">
    <property type="term" value="C:endoplasmic reticulum"/>
    <property type="evidence" value="ECO:0007669"/>
    <property type="project" value="TreeGrafter"/>
</dbReference>
<dbReference type="PRINTS" id="PR00421">
    <property type="entry name" value="THIOREDOXIN"/>
</dbReference>
<name>A0A6J1N0Q7_BICAN</name>
<gene>
    <name evidence="5" type="primary">LOC112046341</name>
</gene>
<dbReference type="OrthoDB" id="74910at2759"/>
<proteinExistence type="inferred from homology"/>
<dbReference type="Proteomes" id="UP001652582">
    <property type="component" value="Chromosome Z"/>
</dbReference>
<sequence length="647" mass="72817">MKTGLKMWQQKFWKIILLTSVCLQLTTQVKRQKTSVISDVNDIKEFKKLLRSKTNILVLYVNNNRSSQNVSDVFKEAADNMKGQATLVAIDCSNSEGKKLCKKLKVSTDKPYFIKHYKDGDFHKDYDRGVTVSAMVNFLRDPTGDLPWEEDPQATDIMHIVDGEALAKFLKKGIATYKKSMVMFYAPWCGYCKSLKPDYVAAAGDLKGEAILAAIDVSKPGNSKIRQLYNITGFPTLLFFDKGQYRFPYNGDNKRQAIVDFMRDPSSQLQKKKEVVDESWSADSSVLHLTGDIFDSVLAKADHALVVFYAPWCGHCKRIKPEFEKAAAKIKEQKINALLAAVDATKEPELASRFGVKGYPTLKYFQKGEYKYDAGHARQEQQIIDFIKSPQEPPPPPPPEKPWREEDSAVRHLDAATFKSTLRKIKHAIVMFYAPWCGHCKSTKPEFTQAADEFADELIVAFAAVDCTQQQELCSNYDVKGYPTLKYFNYFDKLVQDYNGGRKKADFVSFIHSQMGELKAQQSMKSNQDAGFGVNVQLAGDGDFEDIIASPNPTFVMFYATWCGHCSAVKPAYSRLATALKAENSPIKAIAVDAGENQKVADIASVQTLPTFKIYSNGKFLASYEGDRSTEDMLKFCKSYLKVKDEL</sequence>
<dbReference type="AlphaFoldDB" id="A0A6J1N0Q7"/>
<reference evidence="5" key="1">
    <citation type="submission" date="2025-08" db="UniProtKB">
        <authorList>
            <consortium name="RefSeq"/>
        </authorList>
    </citation>
    <scope>IDENTIFICATION</scope>
</reference>
<dbReference type="CDD" id="cd02961">
    <property type="entry name" value="PDI_a_family"/>
    <property type="match status" value="1"/>
</dbReference>
<dbReference type="PANTHER" id="PTHR45672:SF2">
    <property type="entry name" value="PROTEIN DISULFIDE-ISOMERASE A5"/>
    <property type="match status" value="1"/>
</dbReference>
<dbReference type="RefSeq" id="XP_023938732.2">
    <property type="nucleotide sequence ID" value="XM_024082964.2"/>
</dbReference>
<dbReference type="GeneID" id="112046341"/>
<dbReference type="Gene3D" id="3.40.30.10">
    <property type="entry name" value="Glutaredoxin"/>
    <property type="match status" value="5"/>
</dbReference>
<dbReference type="InterPro" id="IPR017937">
    <property type="entry name" value="Thioredoxin_CS"/>
</dbReference>
<dbReference type="PROSITE" id="PS51352">
    <property type="entry name" value="THIOREDOXIN_2"/>
    <property type="match status" value="4"/>
</dbReference>
<dbReference type="InterPro" id="IPR036249">
    <property type="entry name" value="Thioredoxin-like_sf"/>
</dbReference>
<feature type="domain" description="Thioredoxin" evidence="3">
    <location>
        <begin position="145"/>
        <end position="264"/>
    </location>
</feature>
<comment type="similarity">
    <text evidence="1">Belongs to the protein disulfide isomerase family.</text>
</comment>
<organism evidence="4 5">
    <name type="scientific">Bicyclus anynana</name>
    <name type="common">Squinting bush brown butterfly</name>
    <dbReference type="NCBI Taxonomy" id="110368"/>
    <lineage>
        <taxon>Eukaryota</taxon>
        <taxon>Metazoa</taxon>
        <taxon>Ecdysozoa</taxon>
        <taxon>Arthropoda</taxon>
        <taxon>Hexapoda</taxon>
        <taxon>Insecta</taxon>
        <taxon>Pterygota</taxon>
        <taxon>Neoptera</taxon>
        <taxon>Endopterygota</taxon>
        <taxon>Lepidoptera</taxon>
        <taxon>Glossata</taxon>
        <taxon>Ditrysia</taxon>
        <taxon>Papilionoidea</taxon>
        <taxon>Nymphalidae</taxon>
        <taxon>Satyrinae</taxon>
        <taxon>Satyrini</taxon>
        <taxon>Mycalesina</taxon>
        <taxon>Bicyclus</taxon>
    </lineage>
</organism>
<dbReference type="GO" id="GO:0003756">
    <property type="term" value="F:protein disulfide isomerase activity"/>
    <property type="evidence" value="ECO:0007669"/>
    <property type="project" value="InterPro"/>
</dbReference>
<dbReference type="KEGG" id="bany:112046341"/>